<dbReference type="Pfam" id="PF14223">
    <property type="entry name" value="Retrotran_gag_2"/>
    <property type="match status" value="1"/>
</dbReference>
<dbReference type="Pfam" id="PF22936">
    <property type="entry name" value="Pol_BBD"/>
    <property type="match status" value="1"/>
</dbReference>
<feature type="domain" description="Retrovirus-related Pol polyprotein from transposon TNT 1-94-like beta-barrel" evidence="2">
    <location>
        <begin position="223"/>
        <end position="299"/>
    </location>
</feature>
<proteinExistence type="predicted"/>
<sequence>MQGSSHQVIPIFNGKKYDFWSIKMATIFRTRNLWSVVEEGVPAGPVQKGETPETARAKTLKEDVEANDTMALQILQTAVTDQIFSRIAAASSSKEAWDALKDEYQGSPQLSYHGEKESNSQLIQKLLISLPAKFDSIHEKRELLHEKKAQEREHSMFVPKEENPVSNKTTPTAMSIKARSGVVFTRAKTTQQKSVETNRRRRSWQETEDASEESTTTLGADVWLIDSGCTNHMTKEERYFSHINRSIKVPIRVGNGDIVMTAGKGDITVMTSHGKKIIKNVFLVPGLEKNLLSVPQIISSVYQVRFQDKRCIIQDANGKEIMDIQMTNKSFKIKLSSVEEEAMTANAQMEETWHKRLGHVSSKRS</sequence>
<evidence type="ECO:0000313" key="3">
    <source>
        <dbReference type="Proteomes" id="UP000694864"/>
    </source>
</evidence>
<evidence type="ECO:0000256" key="1">
    <source>
        <dbReference type="SAM" id="MobiDB-lite"/>
    </source>
</evidence>
<dbReference type="PANTHER" id="PTHR35317:SF35">
    <property type="entry name" value="DUF4219 DOMAIN-CONTAINING PROTEIN"/>
    <property type="match status" value="1"/>
</dbReference>
<feature type="region of interest" description="Disordered" evidence="1">
    <location>
        <begin position="187"/>
        <end position="213"/>
    </location>
</feature>
<organism evidence="3 4">
    <name type="scientific">Camelina sativa</name>
    <name type="common">False flax</name>
    <name type="synonym">Myagrum sativum</name>
    <dbReference type="NCBI Taxonomy" id="90675"/>
    <lineage>
        <taxon>Eukaryota</taxon>
        <taxon>Viridiplantae</taxon>
        <taxon>Streptophyta</taxon>
        <taxon>Embryophyta</taxon>
        <taxon>Tracheophyta</taxon>
        <taxon>Spermatophyta</taxon>
        <taxon>Magnoliopsida</taxon>
        <taxon>eudicotyledons</taxon>
        <taxon>Gunneridae</taxon>
        <taxon>Pentapetalae</taxon>
        <taxon>rosids</taxon>
        <taxon>malvids</taxon>
        <taxon>Brassicales</taxon>
        <taxon>Brassicaceae</taxon>
        <taxon>Camelineae</taxon>
        <taxon>Camelina</taxon>
    </lineage>
</organism>
<dbReference type="PANTHER" id="PTHR35317">
    <property type="entry name" value="OS04G0629600 PROTEIN"/>
    <property type="match status" value="1"/>
</dbReference>
<reference evidence="3" key="1">
    <citation type="journal article" date="2014" name="Nat. Commun.">
        <title>The emerging biofuel crop Camelina sativa retains a highly undifferentiated hexaploid genome structure.</title>
        <authorList>
            <person name="Kagale S."/>
            <person name="Koh C."/>
            <person name="Nixon J."/>
            <person name="Bollina V."/>
            <person name="Clarke W.E."/>
            <person name="Tuteja R."/>
            <person name="Spillane C."/>
            <person name="Robinson S.J."/>
            <person name="Links M.G."/>
            <person name="Clarke C."/>
            <person name="Higgins E.E."/>
            <person name="Huebert T."/>
            <person name="Sharpe A.G."/>
            <person name="Parkin I.A."/>
        </authorList>
    </citation>
    <scope>NUCLEOTIDE SEQUENCE [LARGE SCALE GENOMIC DNA]</scope>
    <source>
        <strain evidence="3">cv. DH55</strain>
    </source>
</reference>
<keyword evidence="3" id="KW-1185">Reference proteome</keyword>
<dbReference type="Proteomes" id="UP000694864">
    <property type="component" value="Chromosome 10"/>
</dbReference>
<dbReference type="RefSeq" id="XP_010436687.1">
    <property type="nucleotide sequence ID" value="XM_010438385.1"/>
</dbReference>
<dbReference type="GeneID" id="104720492"/>
<protein>
    <submittedName>
        <fullName evidence="4">Uncharacterized protein LOC104720492</fullName>
    </submittedName>
</protein>
<accession>A0ABM0U6K9</accession>
<dbReference type="InterPro" id="IPR054722">
    <property type="entry name" value="PolX-like_BBD"/>
</dbReference>
<reference evidence="4" key="2">
    <citation type="submission" date="2025-08" db="UniProtKB">
        <authorList>
            <consortium name="RefSeq"/>
        </authorList>
    </citation>
    <scope>IDENTIFICATION</scope>
    <source>
        <tissue evidence="4">Leaf</tissue>
    </source>
</reference>
<evidence type="ECO:0000259" key="2">
    <source>
        <dbReference type="Pfam" id="PF22936"/>
    </source>
</evidence>
<gene>
    <name evidence="4" type="primary">LOC104720492</name>
</gene>
<evidence type="ECO:0000313" key="4">
    <source>
        <dbReference type="RefSeq" id="XP_010436687.1"/>
    </source>
</evidence>
<name>A0ABM0U6K9_CAMSA</name>